<keyword evidence="6" id="KW-0966">Cell projection</keyword>
<dbReference type="EMBL" id="AYSO01000015">
    <property type="protein sequence ID" value="KIE46945.1"/>
    <property type="molecule type" value="Genomic_DNA"/>
</dbReference>
<dbReference type="NCBIfam" id="TIGR00205">
    <property type="entry name" value="fliE"/>
    <property type="match status" value="1"/>
</dbReference>
<dbReference type="InterPro" id="IPR001624">
    <property type="entry name" value="FliE"/>
</dbReference>
<keyword evidence="7" id="KW-1185">Reference proteome</keyword>
<sequence>MKINSFVPDTKIFTDGLKPKQFKNAEEEPSVGFGDLLKKELSKVNDKQLEAESSAISFIKGDMDLHQTLVATEEARLSLELAVQIRNKLLNAYEEFNKMQV</sequence>
<dbReference type="PANTHER" id="PTHR34653:SF1">
    <property type="entry name" value="FLAGELLAR HOOK-BASAL BODY COMPLEX PROTEIN FLIE"/>
    <property type="match status" value="1"/>
</dbReference>
<evidence type="ECO:0000313" key="6">
    <source>
        <dbReference type="EMBL" id="KIE46945.1"/>
    </source>
</evidence>
<protein>
    <recommendedName>
        <fullName evidence="4 5">Flagellar hook-basal body complex protein FliE</fullName>
    </recommendedName>
</protein>
<dbReference type="OrthoDB" id="9812413at2"/>
<comment type="caution">
    <text evidence="6">The sequence shown here is derived from an EMBL/GenBank/DDBJ whole genome shotgun (WGS) entry which is preliminary data.</text>
</comment>
<dbReference type="PANTHER" id="PTHR34653">
    <property type="match status" value="1"/>
</dbReference>
<evidence type="ECO:0000313" key="7">
    <source>
        <dbReference type="Proteomes" id="UP000031366"/>
    </source>
</evidence>
<keyword evidence="3 4" id="KW-0975">Bacterial flagellum</keyword>
<name>A0A0C1UHW2_9CLOT</name>
<dbReference type="Pfam" id="PF02049">
    <property type="entry name" value="FliE"/>
    <property type="match status" value="1"/>
</dbReference>
<keyword evidence="6" id="KW-0282">Flagellum</keyword>
<dbReference type="GO" id="GO:0005198">
    <property type="term" value="F:structural molecule activity"/>
    <property type="evidence" value="ECO:0007669"/>
    <property type="project" value="UniProtKB-UniRule"/>
</dbReference>
<gene>
    <name evidence="4 6" type="primary">fliE</name>
    <name evidence="6" type="ORF">U732_1495</name>
</gene>
<dbReference type="GO" id="GO:0071973">
    <property type="term" value="P:bacterial-type flagellum-dependent cell motility"/>
    <property type="evidence" value="ECO:0007669"/>
    <property type="project" value="InterPro"/>
</dbReference>
<proteinExistence type="inferred from homology"/>
<dbReference type="PRINTS" id="PR01006">
    <property type="entry name" value="FLGHOOKFLIE"/>
</dbReference>
<dbReference type="Proteomes" id="UP000031366">
    <property type="component" value="Unassembled WGS sequence"/>
</dbReference>
<dbReference type="STRING" id="29341.RSJ17_12760"/>
<evidence type="ECO:0000256" key="3">
    <source>
        <dbReference type="ARBA" id="ARBA00023143"/>
    </source>
</evidence>
<accession>A0A0C1UHW2</accession>
<evidence type="ECO:0000256" key="5">
    <source>
        <dbReference type="NCBIfam" id="TIGR00205"/>
    </source>
</evidence>
<keyword evidence="6" id="KW-0969">Cilium</keyword>
<evidence type="ECO:0000256" key="4">
    <source>
        <dbReference type="HAMAP-Rule" id="MF_00724"/>
    </source>
</evidence>
<organism evidence="6 7">
    <name type="scientific">Clostridium argentinense CDC 2741</name>
    <dbReference type="NCBI Taxonomy" id="1418104"/>
    <lineage>
        <taxon>Bacteria</taxon>
        <taxon>Bacillati</taxon>
        <taxon>Bacillota</taxon>
        <taxon>Clostridia</taxon>
        <taxon>Eubacteriales</taxon>
        <taxon>Clostridiaceae</taxon>
        <taxon>Clostridium</taxon>
    </lineage>
</organism>
<evidence type="ECO:0000256" key="1">
    <source>
        <dbReference type="ARBA" id="ARBA00004117"/>
    </source>
</evidence>
<comment type="similarity">
    <text evidence="2 4">Belongs to the FliE family.</text>
</comment>
<dbReference type="HAMAP" id="MF_00724">
    <property type="entry name" value="FliE"/>
    <property type="match status" value="1"/>
</dbReference>
<dbReference type="AlphaFoldDB" id="A0A0C1UHW2"/>
<evidence type="ECO:0000256" key="2">
    <source>
        <dbReference type="ARBA" id="ARBA00009272"/>
    </source>
</evidence>
<dbReference type="RefSeq" id="WP_039632520.1">
    <property type="nucleotide sequence ID" value="NZ_AYSO01000015.1"/>
</dbReference>
<dbReference type="GO" id="GO:0003774">
    <property type="term" value="F:cytoskeletal motor activity"/>
    <property type="evidence" value="ECO:0007669"/>
    <property type="project" value="InterPro"/>
</dbReference>
<comment type="subcellular location">
    <subcellularLocation>
        <location evidence="1 4">Bacterial flagellum basal body</location>
    </subcellularLocation>
</comment>
<reference evidence="6 7" key="1">
    <citation type="journal article" date="2015" name="Infect. Genet. Evol.">
        <title>Genomic sequences of six botulinum neurotoxin-producing strains representing three clostridial species illustrate the mobility and diversity of botulinum neurotoxin genes.</title>
        <authorList>
            <person name="Smith T.J."/>
            <person name="Hill K.K."/>
            <person name="Xie G."/>
            <person name="Foley B.T."/>
            <person name="Williamson C.H."/>
            <person name="Foster J.T."/>
            <person name="Johnson S.L."/>
            <person name="Chertkov O."/>
            <person name="Teshima H."/>
            <person name="Gibbons H.S."/>
            <person name="Johnsky L.A."/>
            <person name="Karavis M.A."/>
            <person name="Smith L.A."/>
        </authorList>
    </citation>
    <scope>NUCLEOTIDE SEQUENCE [LARGE SCALE GENOMIC DNA]</scope>
    <source>
        <strain evidence="6 7">CDC 2741</strain>
    </source>
</reference>
<dbReference type="GO" id="GO:0009425">
    <property type="term" value="C:bacterial-type flagellum basal body"/>
    <property type="evidence" value="ECO:0007669"/>
    <property type="project" value="UniProtKB-SubCell"/>
</dbReference>